<comment type="subcellular location">
    <subcellularLocation>
        <location evidence="1">Cell membrane</location>
        <topology evidence="1">Multi-pass membrane protein</topology>
    </subcellularLocation>
</comment>
<comment type="caution">
    <text evidence="11">The sequence shown here is derived from an EMBL/GenBank/DDBJ whole genome shotgun (WGS) entry which is preliminary data.</text>
</comment>
<keyword evidence="12" id="KW-1185">Reference proteome</keyword>
<keyword evidence="4 9" id="KW-0812">Transmembrane</keyword>
<dbReference type="PANTHER" id="PTHR42643">
    <property type="entry name" value="IONOTROPIC RECEPTOR 20A-RELATED"/>
    <property type="match status" value="1"/>
</dbReference>
<evidence type="ECO:0000256" key="3">
    <source>
        <dbReference type="ARBA" id="ARBA00022475"/>
    </source>
</evidence>
<evidence type="ECO:0000256" key="7">
    <source>
        <dbReference type="ARBA" id="ARBA00023170"/>
    </source>
</evidence>
<evidence type="ECO:0000256" key="5">
    <source>
        <dbReference type="ARBA" id="ARBA00022989"/>
    </source>
</evidence>
<evidence type="ECO:0000313" key="12">
    <source>
        <dbReference type="Proteomes" id="UP000708208"/>
    </source>
</evidence>
<gene>
    <name evidence="11" type="ORF">AFUS01_LOCUS910</name>
</gene>
<reference evidence="11" key="1">
    <citation type="submission" date="2021-06" db="EMBL/GenBank/DDBJ databases">
        <authorList>
            <person name="Hodson N. C."/>
            <person name="Mongue J. A."/>
            <person name="Jaron S. K."/>
        </authorList>
    </citation>
    <scope>NUCLEOTIDE SEQUENCE</scope>
</reference>
<keyword evidence="6 9" id="KW-0472">Membrane</keyword>
<dbReference type="InterPro" id="IPR052192">
    <property type="entry name" value="Insect_Ionotropic_Sensory_Rcpt"/>
</dbReference>
<dbReference type="EMBL" id="CAJVCH010004913">
    <property type="protein sequence ID" value="CAG7655376.1"/>
    <property type="molecule type" value="Genomic_DNA"/>
</dbReference>
<evidence type="ECO:0000256" key="9">
    <source>
        <dbReference type="SAM" id="Phobius"/>
    </source>
</evidence>
<comment type="similarity">
    <text evidence="2">Belongs to the glutamate-gated ion channel (TC 1.A.10.1) family.</text>
</comment>
<evidence type="ECO:0000259" key="10">
    <source>
        <dbReference type="Pfam" id="PF00060"/>
    </source>
</evidence>
<evidence type="ECO:0000256" key="2">
    <source>
        <dbReference type="ARBA" id="ARBA00008685"/>
    </source>
</evidence>
<keyword evidence="7" id="KW-0675">Receptor</keyword>
<sequence length="649" mass="72945">MEWLYSIWITVIILIYLSSISAWDPKLSQLLKLMNTNEEILVISGPTSSALKTEMNSAEEILNSRLVSLSRGIPFFEGNNSRISFSPTGSDSLKTRIIAIMETAEESTDFIIKMAGLRGQDKTYQDYWTLVLWPNSSVPGQNDSKISDLSNILKSTPFMTSYLVSSSIYLGYSKENVSENVTFIEQLFDFYEIYAIGEEIITREVTTVGSVFSNNVTVGECETQTCRRLDLNGIKLRAQGVEDPEFQNDTDYKMNEETKTVELTDGFSVQIFLITQTIMNFSYTASIMTPTMARSIGEISAWDGVIQQAEKGEVDIGFSLTVHLPNRQSRVHFISSTDDYIISAFFRPSSLNAIRDIFMQPFKADLWAAVVSSWLVLAFAMVLFTVIRKRIGAMGSDEPDLAESSFIWALATACQQGWDEHPVAGSLRAIFISGSLTGVVAYAGYSAAIVSTLSLRSDPIKTPADLIGSNMILGIRFGFLDNVLSNLETDDVITRIYHRLSKHPHEGRVNVSTGFDIMERKEYAFVCIRDTFYDTISQIRDDKEICNLRDLQILKHGFPAGPLLPKSSPYKELFRLVITRVRERGVLWRLKVYYAYSRRCLASSDNTGLALGLNDVFTAFMILLGGYALSLTFLFVEKLLYVNKLKYIQ</sequence>
<evidence type="ECO:0000256" key="1">
    <source>
        <dbReference type="ARBA" id="ARBA00004651"/>
    </source>
</evidence>
<keyword evidence="5 9" id="KW-1133">Transmembrane helix</keyword>
<keyword evidence="3" id="KW-1003">Cell membrane</keyword>
<dbReference type="OrthoDB" id="6117597at2759"/>
<proteinExistence type="inferred from homology"/>
<feature type="domain" description="Ionotropic glutamate receptor C-terminal" evidence="10">
    <location>
        <begin position="364"/>
        <end position="626"/>
    </location>
</feature>
<accession>A0A8J2NLM0</accession>
<dbReference type="GO" id="GO:0005886">
    <property type="term" value="C:plasma membrane"/>
    <property type="evidence" value="ECO:0007669"/>
    <property type="project" value="UniProtKB-SubCell"/>
</dbReference>
<evidence type="ECO:0000256" key="6">
    <source>
        <dbReference type="ARBA" id="ARBA00023136"/>
    </source>
</evidence>
<evidence type="ECO:0000256" key="4">
    <source>
        <dbReference type="ARBA" id="ARBA00022692"/>
    </source>
</evidence>
<keyword evidence="8" id="KW-0325">Glycoprotein</keyword>
<evidence type="ECO:0000313" key="11">
    <source>
        <dbReference type="EMBL" id="CAG7655376.1"/>
    </source>
</evidence>
<feature type="transmembrane region" description="Helical" evidence="9">
    <location>
        <begin position="616"/>
        <end position="636"/>
    </location>
</feature>
<name>A0A8J2NLM0_9HEXA</name>
<evidence type="ECO:0000256" key="8">
    <source>
        <dbReference type="ARBA" id="ARBA00023180"/>
    </source>
</evidence>
<dbReference type="AlphaFoldDB" id="A0A8J2NLM0"/>
<dbReference type="PANTHER" id="PTHR42643:SF30">
    <property type="entry name" value="IONOTROPIC RECEPTOR 40A-RELATED"/>
    <property type="match status" value="1"/>
</dbReference>
<dbReference type="Proteomes" id="UP000708208">
    <property type="component" value="Unassembled WGS sequence"/>
</dbReference>
<protein>
    <recommendedName>
        <fullName evidence="10">Ionotropic glutamate receptor C-terminal domain-containing protein</fullName>
    </recommendedName>
</protein>
<dbReference type="Pfam" id="PF00060">
    <property type="entry name" value="Lig_chan"/>
    <property type="match status" value="1"/>
</dbReference>
<organism evidence="11 12">
    <name type="scientific">Allacma fusca</name>
    <dbReference type="NCBI Taxonomy" id="39272"/>
    <lineage>
        <taxon>Eukaryota</taxon>
        <taxon>Metazoa</taxon>
        <taxon>Ecdysozoa</taxon>
        <taxon>Arthropoda</taxon>
        <taxon>Hexapoda</taxon>
        <taxon>Collembola</taxon>
        <taxon>Symphypleona</taxon>
        <taxon>Sminthuridae</taxon>
        <taxon>Allacma</taxon>
    </lineage>
</organism>
<feature type="transmembrane region" description="Helical" evidence="9">
    <location>
        <begin position="366"/>
        <end position="387"/>
    </location>
</feature>
<dbReference type="GO" id="GO:0015276">
    <property type="term" value="F:ligand-gated monoatomic ion channel activity"/>
    <property type="evidence" value="ECO:0007669"/>
    <property type="project" value="InterPro"/>
</dbReference>
<dbReference type="InterPro" id="IPR001320">
    <property type="entry name" value="Iontro_rcpt_C"/>
</dbReference>
<dbReference type="GO" id="GO:0050906">
    <property type="term" value="P:detection of stimulus involved in sensory perception"/>
    <property type="evidence" value="ECO:0007669"/>
    <property type="project" value="UniProtKB-ARBA"/>
</dbReference>